<keyword evidence="5" id="KW-1185">Reference proteome</keyword>
<keyword evidence="1" id="KW-0456">Lyase</keyword>
<feature type="signal peptide" evidence="2">
    <location>
        <begin position="1"/>
        <end position="20"/>
    </location>
</feature>
<evidence type="ECO:0000256" key="1">
    <source>
        <dbReference type="ARBA" id="ARBA00023239"/>
    </source>
</evidence>
<protein>
    <submittedName>
        <fullName evidence="4">Amidohydrolase family protein</fullName>
    </submittedName>
</protein>
<dbReference type="Gene3D" id="3.20.20.140">
    <property type="entry name" value="Metal-dependent hydrolases"/>
    <property type="match status" value="1"/>
</dbReference>
<dbReference type="InterPro" id="IPR032465">
    <property type="entry name" value="ACMSD"/>
</dbReference>
<gene>
    <name evidence="4" type="ORF">ACFFLH_02200</name>
</gene>
<comment type="caution">
    <text evidence="4">The sequence shown here is derived from an EMBL/GenBank/DDBJ whole genome shotgun (WGS) entry which is preliminary data.</text>
</comment>
<dbReference type="Proteomes" id="UP001589628">
    <property type="component" value="Unassembled WGS sequence"/>
</dbReference>
<evidence type="ECO:0000313" key="5">
    <source>
        <dbReference type="Proteomes" id="UP001589628"/>
    </source>
</evidence>
<proteinExistence type="predicted"/>
<evidence type="ECO:0000259" key="3">
    <source>
        <dbReference type="Pfam" id="PF04909"/>
    </source>
</evidence>
<reference evidence="4 5" key="1">
    <citation type="submission" date="2024-09" db="EMBL/GenBank/DDBJ databases">
        <authorList>
            <person name="Sun Q."/>
            <person name="Mori K."/>
        </authorList>
    </citation>
    <scope>NUCLEOTIDE SEQUENCE [LARGE SCALE GENOMIC DNA]</scope>
    <source>
        <strain evidence="4 5">ATCC 51285</strain>
    </source>
</reference>
<feature type="domain" description="Amidohydrolase-related" evidence="3">
    <location>
        <begin position="163"/>
        <end position="323"/>
    </location>
</feature>
<name>A0ABV5Z8Q8_9GAMM</name>
<dbReference type="PANTHER" id="PTHR21240">
    <property type="entry name" value="2-AMINO-3-CARBOXYLMUCONATE-6-SEMIALDEHYDE DECARBOXYLASE"/>
    <property type="match status" value="1"/>
</dbReference>
<dbReference type="InterPro" id="IPR006680">
    <property type="entry name" value="Amidohydro-rel"/>
</dbReference>
<evidence type="ECO:0000313" key="4">
    <source>
        <dbReference type="EMBL" id="MFB9885225.1"/>
    </source>
</evidence>
<feature type="chain" id="PRO_5047223708" evidence="2">
    <location>
        <begin position="21"/>
        <end position="331"/>
    </location>
</feature>
<accession>A0ABV5Z8Q8</accession>
<evidence type="ECO:0000256" key="2">
    <source>
        <dbReference type="SAM" id="SignalP"/>
    </source>
</evidence>
<dbReference type="InterPro" id="IPR032466">
    <property type="entry name" value="Metal_Hydrolase"/>
</dbReference>
<dbReference type="Pfam" id="PF04909">
    <property type="entry name" value="Amidohydro_2"/>
    <property type="match status" value="1"/>
</dbReference>
<sequence>MIKALGVILLSLAVASHASARTYSYADAHQHYVDFLQQSQGIEALVQAMDEAGVSSSMLSGLSVVKKWDANEPKRPIYYMGDDAALYWYSLTDVMVARAIQSLPPLQQRRFHPFITGFNATDLNAIDHIRRMLEWYPGFWQGIGEVFTRHDDLTALTYGEPGRANHQAMDAIYALAAEYDLPVLVHANITSTRMPEPLYLAEFEQALAMHPRTKIIWAHAGTSGAINRRQVLPFLENELERLLGRYPNLYVDLSWSVLRPYILDQQGRPSPRWLQLIKSYPDRFMLGSDLVGTFTPLKATLEEFTPLLDALPLQVAQRLAKDNFLALLPKR</sequence>
<dbReference type="SUPFAM" id="SSF51556">
    <property type="entry name" value="Metallo-dependent hydrolases"/>
    <property type="match status" value="1"/>
</dbReference>
<dbReference type="EMBL" id="JBHLZN010000001">
    <property type="protein sequence ID" value="MFB9885225.1"/>
    <property type="molecule type" value="Genomic_DNA"/>
</dbReference>
<dbReference type="RefSeq" id="WP_027313179.1">
    <property type="nucleotide sequence ID" value="NZ_JBHLZN010000001.1"/>
</dbReference>
<organism evidence="4 5">
    <name type="scientific">Balneatrix alpica</name>
    <dbReference type="NCBI Taxonomy" id="75684"/>
    <lineage>
        <taxon>Bacteria</taxon>
        <taxon>Pseudomonadati</taxon>
        <taxon>Pseudomonadota</taxon>
        <taxon>Gammaproteobacteria</taxon>
        <taxon>Oceanospirillales</taxon>
        <taxon>Balneatrichaceae</taxon>
        <taxon>Balneatrix</taxon>
    </lineage>
</organism>
<keyword evidence="2" id="KW-0732">Signal</keyword>